<keyword evidence="3" id="KW-0963">Cytoplasm</keyword>
<dbReference type="Ensembl" id="ENSMICT00000043327.2">
    <property type="protein sequence ID" value="ENSMICP00000016746.1"/>
    <property type="gene ID" value="ENSMICG00000032100.2"/>
</dbReference>
<comment type="similarity">
    <text evidence="2">Belongs to the Bcl-2 family.</text>
</comment>
<dbReference type="PROSITE" id="PS01258">
    <property type="entry name" value="BH2"/>
    <property type="match status" value="1"/>
</dbReference>
<protein>
    <recommendedName>
        <fullName evidence="6">Bcl-2-related protein A1</fullName>
    </recommendedName>
    <alternativeName>
        <fullName evidence="7">Hemopoietic-specific early response protein</fullName>
    </alternativeName>
    <alternativeName>
        <fullName evidence="8">Protein BFL-1</fullName>
    </alternativeName>
</protein>
<dbReference type="GO" id="GO:0097192">
    <property type="term" value="P:extrinsic apoptotic signaling pathway in absence of ligand"/>
    <property type="evidence" value="ECO:0007669"/>
    <property type="project" value="TreeGrafter"/>
</dbReference>
<dbReference type="GO" id="GO:0008630">
    <property type="term" value="P:intrinsic apoptotic signaling pathway in response to DNA damage"/>
    <property type="evidence" value="ECO:0007669"/>
    <property type="project" value="TreeGrafter"/>
</dbReference>
<dbReference type="Gene3D" id="1.10.437.10">
    <property type="entry name" value="Blc2-like"/>
    <property type="match status" value="1"/>
</dbReference>
<evidence type="ECO:0000256" key="5">
    <source>
        <dbReference type="ARBA" id="ARBA00059818"/>
    </source>
</evidence>
<dbReference type="Proteomes" id="UP000694394">
    <property type="component" value="Chromosome 9"/>
</dbReference>
<dbReference type="GeneTree" id="ENSGT01130000278292"/>
<reference evidence="10" key="3">
    <citation type="submission" date="2025-09" db="UniProtKB">
        <authorList>
            <consortium name="Ensembl"/>
        </authorList>
    </citation>
    <scope>IDENTIFICATION</scope>
</reference>
<dbReference type="PANTHER" id="PTHR11256:SF10">
    <property type="entry name" value="BCL-2-RELATED PROTEIN A1"/>
    <property type="match status" value="1"/>
</dbReference>
<gene>
    <name evidence="10" type="primary">BCL2A1</name>
</gene>
<dbReference type="SUPFAM" id="SSF56854">
    <property type="entry name" value="Bcl-2 inhibitors of programmed cell death"/>
    <property type="match status" value="1"/>
</dbReference>
<comment type="function">
    <text evidence="5">Retards apoptosis induced by IL-3 deprivation. May function in the response of hemopoietic cells to external signals and in maintaining endothelial survival during infection. Can inhibit apoptosis induced by serum starvation in the mammary epithelial cell line HC11.</text>
</comment>
<dbReference type="EMBL" id="ABDC03013786">
    <property type="status" value="NOT_ANNOTATED_CDS"/>
    <property type="molecule type" value="Genomic_DNA"/>
</dbReference>
<feature type="domain" description="Bcl-2 Bcl-2 homology region 1-3" evidence="9">
    <location>
        <begin position="50"/>
        <end position="153"/>
    </location>
</feature>
<evidence type="ECO:0000256" key="2">
    <source>
        <dbReference type="ARBA" id="ARBA00009458"/>
    </source>
</evidence>
<dbReference type="PROSITE" id="PS50062">
    <property type="entry name" value="BCL2_FAMILY"/>
    <property type="match status" value="1"/>
</dbReference>
<evidence type="ECO:0000256" key="7">
    <source>
        <dbReference type="ARBA" id="ARBA00075263"/>
    </source>
</evidence>
<dbReference type="GO" id="GO:0005741">
    <property type="term" value="C:mitochondrial outer membrane"/>
    <property type="evidence" value="ECO:0007669"/>
    <property type="project" value="TreeGrafter"/>
</dbReference>
<dbReference type="InterPro" id="IPR036834">
    <property type="entry name" value="Bcl-2-like_sf"/>
</dbReference>
<dbReference type="GO" id="GO:0001836">
    <property type="term" value="P:release of cytochrome c from mitochondria"/>
    <property type="evidence" value="ECO:0007669"/>
    <property type="project" value="TreeGrafter"/>
</dbReference>
<reference evidence="10" key="1">
    <citation type="submission" date="2016-12" db="EMBL/GenBank/DDBJ databases">
        <title>Mouse lemur reference genome and diversity panel.</title>
        <authorList>
            <person name="Harris R."/>
            <person name="Larsen P."/>
            <person name="Liu Y."/>
            <person name="Hughes D.S."/>
            <person name="Murali S."/>
            <person name="Raveendran M."/>
            <person name="Korchina V."/>
            <person name="Wang M."/>
            <person name="Jhangiani S."/>
            <person name="Bandaranaike D."/>
            <person name="Bellair M."/>
            <person name="Blankenburg K."/>
            <person name="Chao H."/>
            <person name="Dahdouli M."/>
            <person name="Dinh H."/>
            <person name="Doddapaneni H."/>
            <person name="English A."/>
            <person name="Firestine M."/>
            <person name="Gnanaolivu R."/>
            <person name="Gross S."/>
            <person name="Hernandez B."/>
            <person name="Javaid M."/>
            <person name="Jayaseelan J."/>
            <person name="Jones J."/>
            <person name="Khan Z."/>
            <person name="Kovar C."/>
            <person name="Kurapati P."/>
            <person name="Le B."/>
            <person name="Lee S."/>
            <person name="Li M."/>
            <person name="Mathew T."/>
            <person name="Narasimhan A."/>
            <person name="Ngo D."/>
            <person name="Nguyen L."/>
            <person name="Okwuonu G."/>
            <person name="Ongeri F."/>
            <person name="Osuji N."/>
            <person name="Pu L.-L."/>
            <person name="Puazo M."/>
            <person name="Quiroz J."/>
            <person name="Raj R."/>
            <person name="Rajbhandari K."/>
            <person name="Reid J.G."/>
            <person name="Santibanez J."/>
            <person name="Sexton D."/>
            <person name="Skinner E."/>
            <person name="Vee V."/>
            <person name="Weissenberger G."/>
            <person name="Wu Y."/>
            <person name="Xin Y."/>
            <person name="Han Y."/>
            <person name="Campbell C."/>
            <person name="Brown A."/>
            <person name="Sullivan B."/>
            <person name="Shelton J."/>
            <person name="Brown S."/>
            <person name="Dudchenko O."/>
            <person name="Machol I."/>
            <person name="Durand N."/>
            <person name="Shamim M."/>
            <person name="Lieberman A."/>
            <person name="Muzny D.M."/>
            <person name="Richards S."/>
            <person name="Yoder A."/>
            <person name="Worley K.C."/>
            <person name="Rogers J."/>
            <person name="Gibbs R.A."/>
        </authorList>
    </citation>
    <scope>NUCLEOTIDE SEQUENCE [LARGE SCALE GENOMIC DNA]</scope>
</reference>
<dbReference type="InterPro" id="IPR020726">
    <property type="entry name" value="Bcl2_BH2_motif_CS"/>
</dbReference>
<accession>A0A8C5VB12</accession>
<dbReference type="SMART" id="SM00337">
    <property type="entry name" value="BCL"/>
    <property type="match status" value="1"/>
</dbReference>
<dbReference type="PANTHER" id="PTHR11256">
    <property type="entry name" value="BCL-2 RELATED"/>
    <property type="match status" value="1"/>
</dbReference>
<keyword evidence="4" id="KW-0053">Apoptosis</keyword>
<dbReference type="GO" id="GO:0043066">
    <property type="term" value="P:negative regulation of apoptotic process"/>
    <property type="evidence" value="ECO:0007669"/>
    <property type="project" value="InterPro"/>
</dbReference>
<dbReference type="PRINTS" id="PR01862">
    <property type="entry name" value="BCL2FAMILY"/>
</dbReference>
<evidence type="ECO:0000256" key="8">
    <source>
        <dbReference type="ARBA" id="ARBA00080396"/>
    </source>
</evidence>
<dbReference type="InterPro" id="IPR046371">
    <property type="entry name" value="Bcl-2_BH1-3"/>
</dbReference>
<dbReference type="PROSITE" id="PS01080">
    <property type="entry name" value="BH1"/>
    <property type="match status" value="1"/>
</dbReference>
<dbReference type="GO" id="GO:0051400">
    <property type="term" value="F:BH domain binding"/>
    <property type="evidence" value="ECO:0007669"/>
    <property type="project" value="TreeGrafter"/>
</dbReference>
<evidence type="ECO:0000313" key="10">
    <source>
        <dbReference type="Ensembl" id="ENSMICP00000016746.1"/>
    </source>
</evidence>
<name>A0A8C5VB12_MICMU</name>
<keyword evidence="11" id="KW-1185">Reference proteome</keyword>
<dbReference type="InterPro" id="IPR002475">
    <property type="entry name" value="Bcl2-like"/>
</dbReference>
<dbReference type="FunFam" id="1.10.437.10:FF:000008">
    <property type="entry name" value="Bcl-2-related protein A1"/>
    <property type="match status" value="1"/>
</dbReference>
<evidence type="ECO:0000313" key="11">
    <source>
        <dbReference type="Proteomes" id="UP000694394"/>
    </source>
</evidence>
<evidence type="ECO:0000256" key="4">
    <source>
        <dbReference type="ARBA" id="ARBA00022703"/>
    </source>
</evidence>
<dbReference type="InterPro" id="IPR020717">
    <property type="entry name" value="Bcl2_BH1_motif_CS"/>
</dbReference>
<dbReference type="InterPro" id="IPR026298">
    <property type="entry name" value="Bcl-2_fam"/>
</dbReference>
<dbReference type="Pfam" id="PF00452">
    <property type="entry name" value="Bcl-2"/>
    <property type="match status" value="1"/>
</dbReference>
<evidence type="ECO:0000256" key="3">
    <source>
        <dbReference type="ARBA" id="ARBA00022490"/>
    </source>
</evidence>
<dbReference type="GO" id="GO:0015267">
    <property type="term" value="F:channel activity"/>
    <property type="evidence" value="ECO:0007669"/>
    <property type="project" value="TreeGrafter"/>
</dbReference>
<evidence type="ECO:0000256" key="1">
    <source>
        <dbReference type="ARBA" id="ARBA00004496"/>
    </source>
</evidence>
<comment type="subcellular location">
    <subcellularLocation>
        <location evidence="1">Cytoplasm</location>
    </subcellularLocation>
</comment>
<proteinExistence type="inferred from homology"/>
<sequence length="186" mass="20928">MKQLQTLLPAGRKMTGCEFEFTRELAQDYLQHVLRAPQPGSSPSEASRVLRSVASSVQNEVERRLEPCLDNFNVASVETARAIFSRVMEQEFGDGVVNWGRVVTVFAFGGVLTKRLLRERAALDPDACKQISHLIAEFVVSHTGEWIRQNGGWEHGFVKKFEPRPAWLTFLEVLGKVCGVLSLLHY</sequence>
<dbReference type="PRINTS" id="PR01867">
    <property type="entry name" value="BCL2RLATEDA1"/>
</dbReference>
<evidence type="ECO:0000256" key="6">
    <source>
        <dbReference type="ARBA" id="ARBA00069272"/>
    </source>
</evidence>
<dbReference type="CDD" id="cd06845">
    <property type="entry name" value="Bcl-2_like"/>
    <property type="match status" value="1"/>
</dbReference>
<dbReference type="AlphaFoldDB" id="A0A8C5VB12"/>
<dbReference type="InterPro" id="IPR013282">
    <property type="entry name" value="Bcl2A1"/>
</dbReference>
<dbReference type="GO" id="GO:0008053">
    <property type="term" value="P:mitochondrial fusion"/>
    <property type="evidence" value="ECO:0007669"/>
    <property type="project" value="TreeGrafter"/>
</dbReference>
<reference evidence="10" key="2">
    <citation type="submission" date="2025-08" db="UniProtKB">
        <authorList>
            <consortium name="Ensembl"/>
        </authorList>
    </citation>
    <scope>IDENTIFICATION</scope>
</reference>
<organism evidence="10 11">
    <name type="scientific">Microcebus murinus</name>
    <name type="common">Gray mouse lemur</name>
    <name type="synonym">Lemur murinus</name>
    <dbReference type="NCBI Taxonomy" id="30608"/>
    <lineage>
        <taxon>Eukaryota</taxon>
        <taxon>Metazoa</taxon>
        <taxon>Chordata</taxon>
        <taxon>Craniata</taxon>
        <taxon>Vertebrata</taxon>
        <taxon>Euteleostomi</taxon>
        <taxon>Mammalia</taxon>
        <taxon>Eutheria</taxon>
        <taxon>Euarchontoglires</taxon>
        <taxon>Primates</taxon>
        <taxon>Strepsirrhini</taxon>
        <taxon>Lemuriformes</taxon>
        <taxon>Cheirogaleidae</taxon>
        <taxon>Microcebus</taxon>
    </lineage>
</organism>
<evidence type="ECO:0000259" key="9">
    <source>
        <dbReference type="SMART" id="SM00337"/>
    </source>
</evidence>